<feature type="domain" description="Carrier" evidence="6">
    <location>
        <begin position="3635"/>
        <end position="3710"/>
    </location>
</feature>
<dbReference type="InterPro" id="IPR009081">
    <property type="entry name" value="PP-bd_ACP"/>
</dbReference>
<dbReference type="InterPro" id="IPR036736">
    <property type="entry name" value="ACP-like_sf"/>
</dbReference>
<dbReference type="InterPro" id="IPR025110">
    <property type="entry name" value="AMP-bd_C"/>
</dbReference>
<dbReference type="NCBIfam" id="NF003417">
    <property type="entry name" value="PRK04813.1"/>
    <property type="match status" value="3"/>
</dbReference>
<dbReference type="PANTHER" id="PTHR45527:SF14">
    <property type="entry name" value="PLIPASTATIN SYNTHASE SUBUNIT B"/>
    <property type="match status" value="1"/>
</dbReference>
<dbReference type="Pfam" id="PF18563">
    <property type="entry name" value="TubC_N"/>
    <property type="match status" value="1"/>
</dbReference>
<dbReference type="InterPro" id="IPR020845">
    <property type="entry name" value="AMP-binding_CS"/>
</dbReference>
<dbReference type="InterPro" id="IPR006162">
    <property type="entry name" value="Ppantetheine_attach_site"/>
</dbReference>
<dbReference type="Gene3D" id="3.40.50.1820">
    <property type="entry name" value="alpha/beta hydrolase"/>
    <property type="match status" value="2"/>
</dbReference>
<keyword evidence="8" id="KW-1185">Reference proteome</keyword>
<dbReference type="Pfam" id="PF13193">
    <property type="entry name" value="AMP-binding_C"/>
    <property type="match status" value="3"/>
</dbReference>
<dbReference type="Pfam" id="PF00668">
    <property type="entry name" value="Condensation"/>
    <property type="match status" value="4"/>
</dbReference>
<dbReference type="CDD" id="cd19534">
    <property type="entry name" value="E_NRPS"/>
    <property type="match status" value="1"/>
</dbReference>
<dbReference type="InterPro" id="IPR023213">
    <property type="entry name" value="CAT-like_dom_sf"/>
</dbReference>
<feature type="domain" description="Carrier" evidence="6">
    <location>
        <begin position="2569"/>
        <end position="2644"/>
    </location>
</feature>
<dbReference type="Gene3D" id="3.40.50.12780">
    <property type="entry name" value="N-terminal domain of ligase-like"/>
    <property type="match status" value="1"/>
</dbReference>
<dbReference type="InterPro" id="IPR000873">
    <property type="entry name" value="AMP-dep_synth/lig_dom"/>
</dbReference>
<evidence type="ECO:0000256" key="1">
    <source>
        <dbReference type="ARBA" id="ARBA00001957"/>
    </source>
</evidence>
<dbReference type="InterPro" id="IPR020806">
    <property type="entry name" value="PKS_PP-bd"/>
</dbReference>
<dbReference type="Proteomes" id="UP001526143">
    <property type="component" value="Unassembled WGS sequence"/>
</dbReference>
<dbReference type="SMART" id="SM00823">
    <property type="entry name" value="PKS_PP"/>
    <property type="match status" value="3"/>
</dbReference>
<dbReference type="Pfam" id="PF00550">
    <property type="entry name" value="PP-binding"/>
    <property type="match status" value="3"/>
</dbReference>
<accession>A0ABT3AS83</accession>
<comment type="caution">
    <text evidence="7">The sequence shown here is derived from an EMBL/GenBank/DDBJ whole genome shotgun (WGS) entry which is preliminary data.</text>
</comment>
<dbReference type="SUPFAM" id="SSF56801">
    <property type="entry name" value="Acetyl-CoA synthetase-like"/>
    <property type="match status" value="3"/>
</dbReference>
<dbReference type="SUPFAM" id="SSF52777">
    <property type="entry name" value="CoA-dependent acyltransferases"/>
    <property type="match status" value="8"/>
</dbReference>
<evidence type="ECO:0000259" key="6">
    <source>
        <dbReference type="PROSITE" id="PS50075"/>
    </source>
</evidence>
<dbReference type="PROSITE" id="PS00455">
    <property type="entry name" value="AMP_BINDING"/>
    <property type="match status" value="3"/>
</dbReference>
<dbReference type="RefSeq" id="WP_263743501.1">
    <property type="nucleotide sequence ID" value="NZ_JAOWRF010000002.1"/>
</dbReference>
<dbReference type="Gene3D" id="2.30.38.10">
    <property type="entry name" value="Luciferase, Domain 3"/>
    <property type="match status" value="2"/>
</dbReference>
<evidence type="ECO:0000256" key="5">
    <source>
        <dbReference type="ARBA" id="ARBA00023194"/>
    </source>
</evidence>
<name>A0ABT3AS83_9CYAN</name>
<dbReference type="PANTHER" id="PTHR45527">
    <property type="entry name" value="NONRIBOSOMAL PEPTIDE SYNTHETASE"/>
    <property type="match status" value="1"/>
</dbReference>
<dbReference type="Pfam" id="PF00501">
    <property type="entry name" value="AMP-binding"/>
    <property type="match status" value="3"/>
</dbReference>
<dbReference type="Gene3D" id="3.40.50.980">
    <property type="match status" value="4"/>
</dbReference>
<evidence type="ECO:0000256" key="3">
    <source>
        <dbReference type="ARBA" id="ARBA00022553"/>
    </source>
</evidence>
<keyword evidence="4" id="KW-0677">Repeat</keyword>
<organism evidence="7 8">
    <name type="scientific">Plectonema radiosum NIES-515</name>
    <dbReference type="NCBI Taxonomy" id="2986073"/>
    <lineage>
        <taxon>Bacteria</taxon>
        <taxon>Bacillati</taxon>
        <taxon>Cyanobacteriota</taxon>
        <taxon>Cyanophyceae</taxon>
        <taxon>Oscillatoriophycideae</taxon>
        <taxon>Oscillatoriales</taxon>
        <taxon>Microcoleaceae</taxon>
        <taxon>Plectonema</taxon>
    </lineage>
</organism>
<dbReference type="InterPro" id="IPR042099">
    <property type="entry name" value="ANL_N_sf"/>
</dbReference>
<dbReference type="Gene3D" id="1.10.10.1830">
    <property type="entry name" value="Non-ribosomal peptide synthase, adenylation domain"/>
    <property type="match status" value="1"/>
</dbReference>
<dbReference type="Gene3D" id="1.10.1200.10">
    <property type="entry name" value="ACP-like"/>
    <property type="match status" value="1"/>
</dbReference>
<evidence type="ECO:0000313" key="8">
    <source>
        <dbReference type="Proteomes" id="UP001526143"/>
    </source>
</evidence>
<dbReference type="InterPro" id="IPR010060">
    <property type="entry name" value="NRPS_synth"/>
</dbReference>
<dbReference type="Gene3D" id="3.30.559.10">
    <property type="entry name" value="Chloramphenicol acetyltransferase-like domain"/>
    <property type="match status" value="4"/>
</dbReference>
<comment type="cofactor">
    <cofactor evidence="1">
        <name>pantetheine 4'-phosphate</name>
        <dbReference type="ChEBI" id="CHEBI:47942"/>
    </cofactor>
</comment>
<evidence type="ECO:0000256" key="4">
    <source>
        <dbReference type="ARBA" id="ARBA00022737"/>
    </source>
</evidence>
<dbReference type="PROSITE" id="PS00012">
    <property type="entry name" value="PHOSPHOPANTETHEINE"/>
    <property type="match status" value="3"/>
</dbReference>
<dbReference type="EMBL" id="JAOWRF010000002">
    <property type="protein sequence ID" value="MCV3211983.1"/>
    <property type="molecule type" value="Genomic_DNA"/>
</dbReference>
<reference evidence="7 8" key="1">
    <citation type="submission" date="2022-10" db="EMBL/GenBank/DDBJ databases">
        <title>Identification of biosynthetic pathway for the production of the potent trypsin inhibitor radiosumin.</title>
        <authorList>
            <person name="Fewer D.P."/>
            <person name="Delbaje E."/>
            <person name="Ouyang X."/>
            <person name="Agostino P.D."/>
            <person name="Wahlsten M."/>
            <person name="Jokela J."/>
            <person name="Permi P."/>
            <person name="Haapaniemi E."/>
            <person name="Koistinen H."/>
        </authorList>
    </citation>
    <scope>NUCLEOTIDE SEQUENCE [LARGE SCALE GENOMIC DNA]</scope>
    <source>
        <strain evidence="7 8">NIES-515</strain>
    </source>
</reference>
<gene>
    <name evidence="7" type="ORF">OGM63_00330</name>
</gene>
<dbReference type="CDD" id="cd05930">
    <property type="entry name" value="A_NRPS"/>
    <property type="match status" value="2"/>
</dbReference>
<evidence type="ECO:0000313" key="7">
    <source>
        <dbReference type="EMBL" id="MCV3211983.1"/>
    </source>
</evidence>
<dbReference type="InterPro" id="IPR029058">
    <property type="entry name" value="AB_hydrolase_fold"/>
</dbReference>
<dbReference type="PROSITE" id="PS50075">
    <property type="entry name" value="CARRIER"/>
    <property type="match status" value="3"/>
</dbReference>
<dbReference type="InterPro" id="IPR045851">
    <property type="entry name" value="AMP-bd_C_sf"/>
</dbReference>
<proteinExistence type="predicted"/>
<dbReference type="InterPro" id="IPR041464">
    <property type="entry name" value="TubC_N"/>
</dbReference>
<dbReference type="Gene3D" id="3.30.559.30">
    <property type="entry name" value="Nonribosomal peptide synthetase, condensation domain"/>
    <property type="match status" value="4"/>
</dbReference>
<evidence type="ECO:0000256" key="2">
    <source>
        <dbReference type="ARBA" id="ARBA00022450"/>
    </source>
</evidence>
<sequence>MILSEFLQEISIKGWKLWSEDGRLRYRAPNNEATSSVLEQLKENKAEILNLLQEQPNLLQVYPLSWGQRALWFLWQLAPESPAYNVAFNCRICSDVDVAALEKVFQVLSDRYPILRSSFPNLGTEPIQQVNLEQAVDFQQIDATNSSEEELKSLVFAAYESPFDLERGPVMRVRLFTRSQQEHILLLVIHHIVGEGWSIGILLDELKVLYPAFRTGREVTLPPPVHSHQDYVRWQKTIIESAEGERLWNYWQQQLAGELPVLNLPTDRPRPMEQTYNGASYPLYLSETLSQKLKELAQSERTTLYTILLAAFQVLLHRYTDQNNILVGCPTASRYRPEFTQIVGYLVNPVVMRADLSENPSFREFLAQVRNTVLAAIEHQDYPFPLIVERLQPRRDISRSPIFQACFVLQKLQQTPDVLKLYSSQVSTAVEWGGLVLKPYEMPQQEGQFDLTLEIADADAFLVGVLKYNADLFNEDAIARMTGHFQTLLEGIVTHPELSIRQLPLLSEKQKYQLLVEWNDTECEYPTDKCIHQLFEEQVEKTPNALAVVFEKQQLTYQQLNQRANQLAYYLQSLGVKPEVLVGICVERSVEMVVGLLGILKAGGAYVPLDPTYPQERLSYMLADSGVEVLLTQESLVESLPSHTAQVVTLDTDWDAIAQHSQNNLDAGVSSDNLAYVIYTSGSTGQPKGVQITHQNLVHSTSDRLKYYQNYQKIVNGFLLLSSFAFDSSVAGIFWTLCCGGKLILPQEGLQREIPKIIDLITHHEVSHFLCLPSLYTLILAQSQERELVPLKVIIVAGEACSSNLVKQHWQQLPESYLFNEYGPTEATVWSTVYYCQSPDIIKVPIGCAIANTQIYILDADLQPVPIGVRGEIYIGGPGLARGYLHRPDLTQEKFIPNPFKNSKYKRLYKTGDLARYLPNQNIEYLGRIDNQVKIRGFRIELGEIEAVLNQHPDVNSCVTIVREDIPGNKRLVAYVVTRNESLTTYQLREFLRQKLPEYMVPSAFVVLDTLPLTPNGKIDRSSLPATDGEITREHEYVAPSTAIEQILTNIWQELLLKEKVSIHDNFFEIGGDSILSIQVVSRAKNSGVKITPKQIFQNQTIAELATVANTTVSVTAQQGIVTGVAPLTPIQHWFLGQNPEEAHHYNQSVLLQIPKRVQSELIELAWKKLIEHHDALRLRFTSEASEHKQINQSKDDRVPFSVVDLSSIPRLSQPQALTKIATEFQASLNLSTGPIMQVVMFNLGSECDARLLIIIHHLVVDGVSWRILLSDLEIIYQQLVAQKPIQLSPKTTAFIDWAEQLNNYAQSEIIKQELEYWLNQPWSQTTPLPLDYAENTVGSAASVSVKLSVEETRTLLLSVNEAYNTQVNDILVSALVQTLAEWTGNSTVLIDLEGHGREELFADVDLSRTVGWFTSVFPVLLQLPKLDQPAEVIKSIKEQLRVIPNRGIGYGILRYLCETPTIHEQLQTIPTPGISFNYLGQFDQVQSQTGWKFAPESTGANKSSKQTRDHLLDIDALVVEGELQIDWTYSSNVHTRSTVENLAQSYIQAIRSIIEHCQSEDAFGYTPSDFPDAQLNQLEVDELQLSIKSKNIDSIYPLSPTQQGMLFHSLYAPESGVYFEQLTLNLQGNINVAAFESAWQKVVDRHSILRTFFVWENRQTPLQVVLKQVDLPWSNLNWLSLSPTLQQQQFLELLQTQREHGVQFNQAPLMKCTLIKLSDDSYKFIWSFHHILMDGWCLPIIFKEVLSFYEAELRGETCYLPTPSPYRNYIAWLNSQDKKAASEFWRQTLHDFSAPTPLLVDKTQYQNQPQDSNYFELELRLSAELSRELQYAAQQHHVTLATIIQAAWAILLSRYSGEKDIVFGVTVSGRTPSLSGVENMVGLFINTLPLRLLISPQEQLIPWLEQIQQLMLELQHYSYTPLVDIQAMSEISGGMPLFESIVVFENYPVNSSLFNQNGSLQLSEIKSFEQTNYPLTVVAVPGEQLLIKISYDTVRFEEDAIARMLGHLQTIFSAIVENPQQTVGELPLLSEAERHQLLVEWNDTECEYPTDKCIHQLFEEQVEKTPNALAVVFEKEQLTYQQLNQRANQLAHHLQSLGVKPEVLVGICVERSVEMVVGLLGILKAGGAYVPLDPTYPQERLSYMLADSDVEVLLTQESLLESLPSHTAQVVTLDTDWDAIAQHSQKNLDAGVSSDNLAYVIYTSGSTGQPKGVLVEHRNVVRLFAATQPWYHFNANDVWTNFHSIAFDFSVWEIWGALFYGGRLVIVPYWISRDPKTFYDLLCSENVTVLNQTPSAFCQLISVEQSDDTQPQLSLRLVIFGGEALELQSLKPWFERHGDQSPQLVNMYGITETTVHVTYRPLTIKDLNSSTSVIGCPIADLQMYILDDNLQPVPIGVKGQMYVGGYGLARGYLNRQQLTTERFISNPFNDQLEGRLYQTGDLARYLPNGDIEYLGRIDDQVKVRGFRIELGEVEAVLNKHPQLSQAVVTVQGNAANEKRLVGYVIPKQSEIVTTEQLRSFLLQKLPTYMIPSAFVTLESLPLTPNQKIDRRALPIPDLEPSRSDEYVVPRNPTEEIIANIFASVLKLEQVGIYNNFFELGGHSLLATQVVSRLRSSFQVEVPLRTLFETPTVAELAQAIWALRQTASGIVVPRIEAVTMNTESLPLSWAQERLWFLDQLESDSATYNMPAALQISGALNVEALEQALTEIIQRHSVLRTSFATVNGTPMQAIATPTAVTIPVVDLRPATTMEQPAWVQSEATQEAQQPFDLANGSPIRFKLLQLAEQSHVLLVTLHHIVFDAWSISIFVRELIALYEAALHQQPCVLPALPIQYTDFACWQRQWLQGEILETQLSYWKQQLGGNLPVLQLPIDYPHSPTQNYQGAQQVLRLPKSVTTAVKTLSRQEGVTVFMTLLAAFKVLLSRHTGQEDIIVGSPIAGRNHLGTEELIGCFLNTLPLRTDLSGNPSFRQLLTKVREVTLSAYSHQDIPFEKLVEELRPERSLSRHPLFDVTFNTINTPEVALEIPGLTFEPLELTQLESKFFLTVYVQEVAEELNIIVVYRQNLFSSERMTVFLEQFEHLVQQIVAEPERSLQSYSLITPLSRSLLPDPSAGLDQPHYEPVTALFAAWAQQAPEQSAIRQNGQTWTYQELSQSAHTIAEVLLSCGVQPGDVVAVCGSRSFGLIASMLGVFFSGAVLLLLDLNLPTHRQQLMIEEAEAKYLLNVDIGSKQVHLTESFLEIIDVDPQTATTILPKTSCCLPTLTPEHRAYIFFTSGSTGTPKGVLGTHKGISHFLDWQRQTFEIGTFDRVAQLTSLTFDAILRDVFLPLTSGATLCLPDSDSDLGSDWVLSWLEKEQITVVHTVPPVAQSWLTQVPFGIHLRSLRWIFFSGEPLTGTFVQQWRQTFPEAGQVVNLYGATETTMVKCFYRVPSEIPTGIMPGGWALPYTQVLVLNSTKQLCGIGEIGEIIIRTPFRTLGYINATSEQQQRFVPNHDGSDPEDLFYYTGDKGRYRPDGAVEVLGRLDDQIKIHGIRIQPAEIETVLNEHPAVAESVVIATQLSDEDKRLVAYVVAKLNQILTLKDLRYFLKQRLPEFLMPSAFVVLDALPLTASGKVNRRALPTPSQEVGSSASNIKPRTPTEEVIVSIFAAILKIQHLSVDDNFFELGGHSLLATQVASRLREALKVNLPLRTLFEAPTPAELAVAIEKIKVTGGAEIDTPKITKISRDRHRVQVSSQEELTLPDAVRQEIFKPESKH</sequence>
<dbReference type="NCBIfam" id="TIGR01733">
    <property type="entry name" value="AA-adenyl-dom"/>
    <property type="match status" value="3"/>
</dbReference>
<dbReference type="Gene3D" id="3.30.300.30">
    <property type="match status" value="3"/>
</dbReference>
<keyword evidence="3" id="KW-0597">Phosphoprotein</keyword>
<protein>
    <submittedName>
        <fullName evidence="7">Amino acid adenylation domain-containing protein</fullName>
    </submittedName>
</protein>
<dbReference type="CDD" id="cd19531">
    <property type="entry name" value="LCL_NRPS-like"/>
    <property type="match status" value="2"/>
</dbReference>
<dbReference type="NCBIfam" id="TIGR01720">
    <property type="entry name" value="NRPS-para261"/>
    <property type="match status" value="1"/>
</dbReference>
<keyword evidence="5" id="KW-0045">Antibiotic biosynthesis</keyword>
<dbReference type="SUPFAM" id="SSF47336">
    <property type="entry name" value="ACP-like"/>
    <property type="match status" value="3"/>
</dbReference>
<dbReference type="CDD" id="cd17643">
    <property type="entry name" value="A_NRPS_Cytc1-like"/>
    <property type="match status" value="1"/>
</dbReference>
<feature type="domain" description="Carrier" evidence="6">
    <location>
        <begin position="1039"/>
        <end position="1113"/>
    </location>
</feature>
<dbReference type="InterPro" id="IPR010071">
    <property type="entry name" value="AA_adenyl_dom"/>
</dbReference>
<dbReference type="CDD" id="cd19543">
    <property type="entry name" value="DCL_NRPS"/>
    <property type="match status" value="1"/>
</dbReference>
<dbReference type="InterPro" id="IPR044894">
    <property type="entry name" value="TubC_N_sf"/>
</dbReference>
<dbReference type="InterPro" id="IPR001242">
    <property type="entry name" value="Condensation_dom"/>
</dbReference>
<keyword evidence="2" id="KW-0596">Phosphopantetheine</keyword>